<keyword evidence="5 8" id="KW-0057">Aromatic amino acid biosynthesis</keyword>
<dbReference type="EC" id="4.2.1.20" evidence="8"/>
<dbReference type="InterPro" id="IPR011060">
    <property type="entry name" value="RibuloseP-bd_barrel"/>
</dbReference>
<evidence type="ECO:0000313" key="11">
    <source>
        <dbReference type="Proteomes" id="UP000646738"/>
    </source>
</evidence>
<keyword evidence="3 8" id="KW-0028">Amino-acid biosynthesis</keyword>
<comment type="function">
    <text evidence="8">The alpha subunit is responsible for the aldol cleavage of indoleglycerol phosphate to indole and glyceraldehyde 3-phosphate.</text>
</comment>
<name>A0ABQ3RA63_STRRR</name>
<dbReference type="InterPro" id="IPR002028">
    <property type="entry name" value="Trp_synthase_suA"/>
</dbReference>
<reference evidence="11" key="1">
    <citation type="submission" date="2023-07" db="EMBL/GenBank/DDBJ databases">
        <title>Whole genome shotgun sequence of Streptomyces achromogenes subsp. rubradiris NBRC 14000.</title>
        <authorList>
            <person name="Komaki H."/>
            <person name="Tamura T."/>
        </authorList>
    </citation>
    <scope>NUCLEOTIDE SEQUENCE [LARGE SCALE GENOMIC DNA]</scope>
    <source>
        <strain evidence="11">NBRC 14000</strain>
    </source>
</reference>
<evidence type="ECO:0000256" key="1">
    <source>
        <dbReference type="ARBA" id="ARBA00004733"/>
    </source>
</evidence>
<dbReference type="PANTHER" id="PTHR43406:SF1">
    <property type="entry name" value="TRYPTOPHAN SYNTHASE ALPHA CHAIN, CHLOROPLASTIC"/>
    <property type="match status" value="1"/>
</dbReference>
<evidence type="ECO:0000256" key="6">
    <source>
        <dbReference type="ARBA" id="ARBA00023239"/>
    </source>
</evidence>
<evidence type="ECO:0000313" key="10">
    <source>
        <dbReference type="EMBL" id="GHI52751.1"/>
    </source>
</evidence>
<dbReference type="SUPFAM" id="SSF51366">
    <property type="entry name" value="Ribulose-phoshate binding barrel"/>
    <property type="match status" value="1"/>
</dbReference>
<evidence type="ECO:0000256" key="4">
    <source>
        <dbReference type="ARBA" id="ARBA00022822"/>
    </source>
</evidence>
<evidence type="ECO:0000256" key="3">
    <source>
        <dbReference type="ARBA" id="ARBA00022605"/>
    </source>
</evidence>
<feature type="active site" description="Proton acceptor" evidence="8">
    <location>
        <position position="78"/>
    </location>
</feature>
<organism evidence="10 11">
    <name type="scientific">Streptomyces rubradiris</name>
    <name type="common">Streptomyces achromogenes subsp. rubradiris</name>
    <dbReference type="NCBI Taxonomy" id="285531"/>
    <lineage>
        <taxon>Bacteria</taxon>
        <taxon>Bacillati</taxon>
        <taxon>Actinomycetota</taxon>
        <taxon>Actinomycetes</taxon>
        <taxon>Kitasatosporales</taxon>
        <taxon>Streptomycetaceae</taxon>
        <taxon>Streptomyces</taxon>
    </lineage>
</organism>
<sequence>MTPLFVLEPPAVSVTSSRPASRLDQILTLSRAQKRAALGLYLPVGYPTLSASLDALHLMGQAADILEIGIPYTRPFLDGPVIQQATAEALANGFQMGDVFMAAAELTASTSAALAVMSYWTPIEQYGPRAFAEELATAGGAAVLVPDLPETAAAGWQEATRAAGLRTITLIPPHASTAQLAAIGASTTGMAYAPATPGLTGDQSPLSPYLPRLVHRLRTATRLPVAVGIGISTPAQAEHVSGFADAVVVGSAVIRRMQALPETPVTAAAAAARDFADGVQRARRTAG</sequence>
<evidence type="ECO:0000256" key="8">
    <source>
        <dbReference type="HAMAP-Rule" id="MF_00131"/>
    </source>
</evidence>
<comment type="catalytic activity">
    <reaction evidence="7 8">
        <text>(1S,2R)-1-C-(indol-3-yl)glycerol 3-phosphate + L-serine = D-glyceraldehyde 3-phosphate + L-tryptophan + H2O</text>
        <dbReference type="Rhea" id="RHEA:10532"/>
        <dbReference type="ChEBI" id="CHEBI:15377"/>
        <dbReference type="ChEBI" id="CHEBI:33384"/>
        <dbReference type="ChEBI" id="CHEBI:57912"/>
        <dbReference type="ChEBI" id="CHEBI:58866"/>
        <dbReference type="ChEBI" id="CHEBI:59776"/>
        <dbReference type="EC" id="4.2.1.20"/>
    </reaction>
</comment>
<evidence type="ECO:0000256" key="2">
    <source>
        <dbReference type="ARBA" id="ARBA00011270"/>
    </source>
</evidence>
<keyword evidence="6 8" id="KW-0456">Lyase</keyword>
<dbReference type="NCBIfam" id="TIGR00262">
    <property type="entry name" value="trpA"/>
    <property type="match status" value="1"/>
</dbReference>
<feature type="active site" description="Proton acceptor" evidence="8">
    <location>
        <position position="67"/>
    </location>
</feature>
<comment type="subunit">
    <text evidence="2 8">Tetramer of two alpha and two beta chains.</text>
</comment>
<dbReference type="PANTHER" id="PTHR43406">
    <property type="entry name" value="TRYPTOPHAN SYNTHASE, ALPHA CHAIN"/>
    <property type="match status" value="1"/>
</dbReference>
<comment type="pathway">
    <text evidence="1 8">Amino-acid biosynthesis; L-tryptophan biosynthesis; L-tryptophan from chorismate: step 5/5.</text>
</comment>
<dbReference type="Gene3D" id="3.20.20.70">
    <property type="entry name" value="Aldolase class I"/>
    <property type="match status" value="1"/>
</dbReference>
<protein>
    <recommendedName>
        <fullName evidence="8">Tryptophan synthase alpha chain</fullName>
        <ecNumber evidence="8">4.2.1.20</ecNumber>
    </recommendedName>
</protein>
<evidence type="ECO:0000256" key="9">
    <source>
        <dbReference type="RuleBase" id="RU003662"/>
    </source>
</evidence>
<dbReference type="InterPro" id="IPR013785">
    <property type="entry name" value="Aldolase_TIM"/>
</dbReference>
<comment type="similarity">
    <text evidence="8 9">Belongs to the TrpA family.</text>
</comment>
<evidence type="ECO:0000256" key="7">
    <source>
        <dbReference type="ARBA" id="ARBA00049047"/>
    </source>
</evidence>
<proteinExistence type="inferred from homology"/>
<dbReference type="Proteomes" id="UP000646738">
    <property type="component" value="Unassembled WGS sequence"/>
</dbReference>
<comment type="caution">
    <text evidence="10">The sequence shown here is derived from an EMBL/GenBank/DDBJ whole genome shotgun (WGS) entry which is preliminary data.</text>
</comment>
<gene>
    <name evidence="10" type="primary">trpA_2</name>
    <name evidence="8" type="synonym">trpA</name>
    <name evidence="10" type="ORF">Srubr_25970</name>
</gene>
<evidence type="ECO:0000256" key="5">
    <source>
        <dbReference type="ARBA" id="ARBA00023141"/>
    </source>
</evidence>
<keyword evidence="11" id="KW-1185">Reference proteome</keyword>
<dbReference type="EMBL" id="BNEA01000010">
    <property type="protein sequence ID" value="GHI52751.1"/>
    <property type="molecule type" value="Genomic_DNA"/>
</dbReference>
<accession>A0ABQ3RA63</accession>
<keyword evidence="4 8" id="KW-0822">Tryptophan biosynthesis</keyword>
<dbReference type="Pfam" id="PF00290">
    <property type="entry name" value="Trp_syntA"/>
    <property type="match status" value="1"/>
</dbReference>
<dbReference type="HAMAP" id="MF_00131">
    <property type="entry name" value="Trp_synth_alpha"/>
    <property type="match status" value="1"/>
</dbReference>
<dbReference type="CDD" id="cd04724">
    <property type="entry name" value="Tryptophan_synthase_alpha"/>
    <property type="match status" value="1"/>
</dbReference>